<gene>
    <name evidence="1" type="ORF">EI77_02340</name>
</gene>
<keyword evidence="2" id="KW-1185">Reference proteome</keyword>
<dbReference type="Gene3D" id="3.30.460.40">
    <property type="match status" value="1"/>
</dbReference>
<evidence type="ECO:0000313" key="2">
    <source>
        <dbReference type="Proteomes" id="UP000295662"/>
    </source>
</evidence>
<reference evidence="1 2" key="1">
    <citation type="submission" date="2019-03" db="EMBL/GenBank/DDBJ databases">
        <title>Genomic Encyclopedia of Archaeal and Bacterial Type Strains, Phase II (KMG-II): from individual species to whole genera.</title>
        <authorList>
            <person name="Goeker M."/>
        </authorList>
    </citation>
    <scope>NUCLEOTIDE SEQUENCE [LARGE SCALE GENOMIC DNA]</scope>
    <source>
        <strain evidence="1 2">ATCC 25309</strain>
    </source>
</reference>
<dbReference type="AlphaFoldDB" id="A0A4R7S1D3"/>
<organism evidence="1 2">
    <name type="scientific">Prosthecobacter fusiformis</name>
    <dbReference type="NCBI Taxonomy" id="48464"/>
    <lineage>
        <taxon>Bacteria</taxon>
        <taxon>Pseudomonadati</taxon>
        <taxon>Verrucomicrobiota</taxon>
        <taxon>Verrucomicrobiia</taxon>
        <taxon>Verrucomicrobiales</taxon>
        <taxon>Verrucomicrobiaceae</taxon>
        <taxon>Prosthecobacter</taxon>
    </lineage>
</organism>
<dbReference type="EMBL" id="SOCA01000003">
    <property type="protein sequence ID" value="TDU71218.1"/>
    <property type="molecule type" value="Genomic_DNA"/>
</dbReference>
<protein>
    <recommendedName>
        <fullName evidence="3">Nucleotidyltransferase DUF2204</fullName>
    </recommendedName>
</protein>
<name>A0A4R7S1D3_9BACT</name>
<dbReference type="SUPFAM" id="SSF81301">
    <property type="entry name" value="Nucleotidyltransferase"/>
    <property type="match status" value="1"/>
</dbReference>
<dbReference type="Proteomes" id="UP000295662">
    <property type="component" value="Unassembled WGS sequence"/>
</dbReference>
<sequence length="170" mass="19049">MDVENDEPQEGDLVSRAPTESDLASMCSKLNEASARYVIVGGFAIIYAGYGRTTGDVDLLMATDLENEASIYRVLEFLPDKAVLELEPGEVEKYTVVRVADEIIVDLMKSASGIDYEEASKDVVIRYVQGVPIPFASPRLLWRMKKNTHREKDAPDLLFLRTQYPEVTQD</sequence>
<proteinExistence type="predicted"/>
<comment type="caution">
    <text evidence="1">The sequence shown here is derived from an EMBL/GenBank/DDBJ whole genome shotgun (WGS) entry which is preliminary data.</text>
</comment>
<evidence type="ECO:0008006" key="3">
    <source>
        <dbReference type="Google" id="ProtNLM"/>
    </source>
</evidence>
<evidence type="ECO:0000313" key="1">
    <source>
        <dbReference type="EMBL" id="TDU71218.1"/>
    </source>
</evidence>
<dbReference type="InterPro" id="IPR043519">
    <property type="entry name" value="NT_sf"/>
</dbReference>
<accession>A0A4R7S1D3</accession>